<accession>A0A0D1EFZ5</accession>
<dbReference type="InterPro" id="IPR005119">
    <property type="entry name" value="LysR_subst-bd"/>
</dbReference>
<dbReference type="PANTHER" id="PTHR30537">
    <property type="entry name" value="HTH-TYPE TRANSCRIPTIONAL REGULATOR"/>
    <property type="match status" value="1"/>
</dbReference>
<dbReference type="GO" id="GO:0003700">
    <property type="term" value="F:DNA-binding transcription factor activity"/>
    <property type="evidence" value="ECO:0007669"/>
    <property type="project" value="InterPro"/>
</dbReference>
<feature type="domain" description="HTH lysR-type" evidence="5">
    <location>
        <begin position="1"/>
        <end position="56"/>
    </location>
</feature>
<keyword evidence="2" id="KW-0805">Transcription regulation</keyword>
<dbReference type="InterPro" id="IPR036390">
    <property type="entry name" value="WH_DNA-bd_sf"/>
</dbReference>
<keyword evidence="7" id="KW-1185">Reference proteome</keyword>
<comment type="caution">
    <text evidence="6">The sequence shown here is derived from an EMBL/GenBank/DDBJ whole genome shotgun (WGS) entry which is preliminary data.</text>
</comment>
<dbReference type="CDD" id="cd08422">
    <property type="entry name" value="PBP2_CrgA_like"/>
    <property type="match status" value="1"/>
</dbReference>
<dbReference type="PATRIC" id="fig|935700.4.peg.1708"/>
<keyword evidence="4" id="KW-0804">Transcription</keyword>
<dbReference type="Pfam" id="PF03466">
    <property type="entry name" value="LysR_substrate"/>
    <property type="match status" value="1"/>
</dbReference>
<dbReference type="Proteomes" id="UP000032232">
    <property type="component" value="Unassembled WGS sequence"/>
</dbReference>
<dbReference type="PROSITE" id="PS50931">
    <property type="entry name" value="HTH_LYSR"/>
    <property type="match status" value="1"/>
</dbReference>
<dbReference type="Pfam" id="PF00126">
    <property type="entry name" value="HTH_1"/>
    <property type="match status" value="1"/>
</dbReference>
<evidence type="ECO:0000256" key="3">
    <source>
        <dbReference type="ARBA" id="ARBA00023125"/>
    </source>
</evidence>
<sequence length="292" mass="31229">MDDDALLLAVIDGGSFRAAAAASGLDPSRVSRRIAALEDRLGVKLLNRTTRASAPTEAGARYAEGVRRLSEARAALLAEVTGGQDRPRGRLRVTAPADFGTRFVAPVLSRMSDRYPELSVDLTLGSGFADLLAEGIDVAVRIGRLSDSALTARRIGQSHRALVGVPELAMKVHTPGDLAAIPFISYRPGLTEMPVACELDGRRYEVRMPSRLGVNSMSAVRAMVLEGRGAHLGPAWAFDEDIARGRLVRLLPQAHFDAFPIYAVWPPTPFQPAAPRTFVADIAEALKAAGLT</sequence>
<organism evidence="6 7">
    <name type="scientific">Jannaschia aquimarina</name>
    <dbReference type="NCBI Taxonomy" id="935700"/>
    <lineage>
        <taxon>Bacteria</taxon>
        <taxon>Pseudomonadati</taxon>
        <taxon>Pseudomonadota</taxon>
        <taxon>Alphaproteobacteria</taxon>
        <taxon>Rhodobacterales</taxon>
        <taxon>Roseobacteraceae</taxon>
        <taxon>Jannaschia</taxon>
    </lineage>
</organism>
<evidence type="ECO:0000256" key="2">
    <source>
        <dbReference type="ARBA" id="ARBA00023015"/>
    </source>
</evidence>
<comment type="similarity">
    <text evidence="1">Belongs to the LysR transcriptional regulatory family.</text>
</comment>
<dbReference type="InterPro" id="IPR036388">
    <property type="entry name" value="WH-like_DNA-bd_sf"/>
</dbReference>
<dbReference type="Gene3D" id="3.40.190.290">
    <property type="match status" value="1"/>
</dbReference>
<dbReference type="STRING" id="935700.jaqu_16480"/>
<dbReference type="AlphaFoldDB" id="A0A0D1EFZ5"/>
<dbReference type="InterPro" id="IPR058163">
    <property type="entry name" value="LysR-type_TF_proteobact-type"/>
</dbReference>
<dbReference type="OrthoDB" id="9813056at2"/>
<evidence type="ECO:0000256" key="4">
    <source>
        <dbReference type="ARBA" id="ARBA00023163"/>
    </source>
</evidence>
<dbReference type="RefSeq" id="WP_043918484.1">
    <property type="nucleotide sequence ID" value="NZ_FZPF01000027.1"/>
</dbReference>
<dbReference type="GO" id="GO:0006351">
    <property type="term" value="P:DNA-templated transcription"/>
    <property type="evidence" value="ECO:0007669"/>
    <property type="project" value="TreeGrafter"/>
</dbReference>
<dbReference type="EMBL" id="JYFE01000030">
    <property type="protein sequence ID" value="KIT16604.1"/>
    <property type="molecule type" value="Genomic_DNA"/>
</dbReference>
<dbReference type="InterPro" id="IPR000847">
    <property type="entry name" value="LysR_HTH_N"/>
</dbReference>
<dbReference type="PANTHER" id="PTHR30537:SF5">
    <property type="entry name" value="HTH-TYPE TRANSCRIPTIONAL ACTIVATOR TTDR-RELATED"/>
    <property type="match status" value="1"/>
</dbReference>
<evidence type="ECO:0000313" key="7">
    <source>
        <dbReference type="Proteomes" id="UP000032232"/>
    </source>
</evidence>
<name>A0A0D1EFZ5_9RHOB</name>
<dbReference type="GO" id="GO:0043565">
    <property type="term" value="F:sequence-specific DNA binding"/>
    <property type="evidence" value="ECO:0007669"/>
    <property type="project" value="TreeGrafter"/>
</dbReference>
<proteinExistence type="inferred from homology"/>
<gene>
    <name evidence="6" type="primary">dmlR_4</name>
    <name evidence="6" type="ORF">jaqu_16480</name>
</gene>
<keyword evidence="3" id="KW-0238">DNA-binding</keyword>
<dbReference type="Gene3D" id="1.10.10.10">
    <property type="entry name" value="Winged helix-like DNA-binding domain superfamily/Winged helix DNA-binding domain"/>
    <property type="match status" value="1"/>
</dbReference>
<dbReference type="SUPFAM" id="SSF46785">
    <property type="entry name" value="Winged helix' DNA-binding domain"/>
    <property type="match status" value="1"/>
</dbReference>
<evidence type="ECO:0000256" key="1">
    <source>
        <dbReference type="ARBA" id="ARBA00009437"/>
    </source>
</evidence>
<dbReference type="SUPFAM" id="SSF53850">
    <property type="entry name" value="Periplasmic binding protein-like II"/>
    <property type="match status" value="1"/>
</dbReference>
<protein>
    <submittedName>
        <fullName evidence="6">DmlR_4 protein</fullName>
    </submittedName>
</protein>
<evidence type="ECO:0000259" key="5">
    <source>
        <dbReference type="PROSITE" id="PS50931"/>
    </source>
</evidence>
<reference evidence="6 7" key="1">
    <citation type="submission" date="2015-02" db="EMBL/GenBank/DDBJ databases">
        <title>Genome Sequence of Jannaschia aquimarina DSM28248, a member of the Roseobacter clade.</title>
        <authorList>
            <person name="Voget S."/>
            <person name="Daniel R."/>
        </authorList>
    </citation>
    <scope>NUCLEOTIDE SEQUENCE [LARGE SCALE GENOMIC DNA]</scope>
    <source>
        <strain evidence="6 7">GSW-M26</strain>
    </source>
</reference>
<evidence type="ECO:0000313" key="6">
    <source>
        <dbReference type="EMBL" id="KIT16604.1"/>
    </source>
</evidence>